<dbReference type="GO" id="GO:0051897">
    <property type="term" value="P:positive regulation of phosphatidylinositol 3-kinase/protein kinase B signal transduction"/>
    <property type="evidence" value="ECO:0007669"/>
    <property type="project" value="TreeGrafter"/>
</dbReference>
<evidence type="ECO:0000256" key="1">
    <source>
        <dbReference type="ARBA" id="ARBA00006686"/>
    </source>
</evidence>
<feature type="compositionally biased region" description="Basic and acidic residues" evidence="11">
    <location>
        <begin position="279"/>
        <end position="296"/>
    </location>
</feature>
<dbReference type="GO" id="GO:0008083">
    <property type="term" value="F:growth factor activity"/>
    <property type="evidence" value="ECO:0007669"/>
    <property type="project" value="UniProtKB-KW"/>
</dbReference>
<keyword evidence="12" id="KW-0732">Signal</keyword>
<dbReference type="GO" id="GO:0048008">
    <property type="term" value="P:platelet-derived growth factor receptor signaling pathway"/>
    <property type="evidence" value="ECO:0007669"/>
    <property type="project" value="TreeGrafter"/>
</dbReference>
<dbReference type="CDD" id="cd00135">
    <property type="entry name" value="PDGF"/>
    <property type="match status" value="1"/>
</dbReference>
<evidence type="ECO:0000256" key="3">
    <source>
        <dbReference type="ARBA" id="ARBA00023030"/>
    </source>
</evidence>
<comment type="subunit">
    <text evidence="9">Antiparallel homodimer; disulfide-linked. Antiparallel heterodimer with PDGFA; disulfide-linked. The PDGFB homodimer interacts with PDGFRA and PDGFRB homodimers, and with heterodimers formed by PDGFRA and PDGFRB. The heterodimer composed of PDGFA and PDGFB interacts with PDGFRB homodimers, and with heterodimers formed by PDGFRA and PDGFRB. Interacts with XLKD1. Interacts with LRP1. Interacts with SORL1 (via the N-terminal ectodomain). Interacts with CD82; this interaction inhibits PDGFB-mediated signaling pathway.</text>
</comment>
<evidence type="ECO:0000256" key="7">
    <source>
        <dbReference type="ARBA" id="ARBA00032702"/>
    </source>
</evidence>
<feature type="compositionally biased region" description="Basic residues" evidence="11">
    <location>
        <begin position="176"/>
        <end position="188"/>
    </location>
</feature>
<feature type="region of interest" description="Disordered" evidence="11">
    <location>
        <begin position="176"/>
        <end position="203"/>
    </location>
</feature>
<dbReference type="FunFam" id="2.10.90.10:FF:000041">
    <property type="entry name" value="Platelet-derived growth factor beta polypeptide b"/>
    <property type="match status" value="1"/>
</dbReference>
<evidence type="ECO:0000256" key="9">
    <source>
        <dbReference type="ARBA" id="ARBA00046967"/>
    </source>
</evidence>
<evidence type="ECO:0000259" key="13">
    <source>
        <dbReference type="PROSITE" id="PS50278"/>
    </source>
</evidence>
<evidence type="ECO:0000256" key="11">
    <source>
        <dbReference type="SAM" id="MobiDB-lite"/>
    </source>
</evidence>
<dbReference type="PANTHER" id="PTHR11633">
    <property type="entry name" value="PLATELET-DERIVED GROWTH FACTOR"/>
    <property type="match status" value="1"/>
</dbReference>
<dbReference type="InterPro" id="IPR023581">
    <property type="entry name" value="PD_growth_factor_CS"/>
</dbReference>
<dbReference type="AlphaFoldDB" id="A0A1A7XII8"/>
<comment type="similarity">
    <text evidence="1 10">Belongs to the PDGF/VEGF growth factor family.</text>
</comment>
<feature type="compositionally biased region" description="Basic and acidic residues" evidence="11">
    <location>
        <begin position="437"/>
        <end position="452"/>
    </location>
</feature>
<feature type="region of interest" description="Disordered" evidence="11">
    <location>
        <begin position="314"/>
        <end position="406"/>
    </location>
</feature>
<dbReference type="GO" id="GO:0030335">
    <property type="term" value="P:positive regulation of cell migration"/>
    <property type="evidence" value="ECO:0007669"/>
    <property type="project" value="TreeGrafter"/>
</dbReference>
<dbReference type="InterPro" id="IPR029034">
    <property type="entry name" value="Cystine-knot_cytokine"/>
</dbReference>
<dbReference type="GO" id="GO:0016020">
    <property type="term" value="C:membrane"/>
    <property type="evidence" value="ECO:0007669"/>
    <property type="project" value="InterPro"/>
</dbReference>
<dbReference type="PANTHER" id="PTHR11633:SF2">
    <property type="entry name" value="PLATELET-DERIVED GROWTH FACTOR SUBUNIT B"/>
    <property type="match status" value="1"/>
</dbReference>
<accession>A0A1A7XII8</accession>
<dbReference type="PROSITE" id="PS50278">
    <property type="entry name" value="PDGF_2"/>
    <property type="match status" value="1"/>
</dbReference>
<feature type="compositionally biased region" description="Polar residues" evidence="11">
    <location>
        <begin position="320"/>
        <end position="338"/>
    </location>
</feature>
<protein>
    <recommendedName>
        <fullName evidence="2">Platelet-derived growth factor subunit B</fullName>
    </recommendedName>
    <alternativeName>
        <fullName evidence="5">PDGF-2</fullName>
    </alternativeName>
    <alternativeName>
        <fullName evidence="6">Platelet-derived growth factor B chain</fullName>
    </alternativeName>
    <alternativeName>
        <fullName evidence="7">Platelet-derived growth factor beta polypeptide</fullName>
    </alternativeName>
</protein>
<name>A0A1A7XII8_9TELE</name>
<keyword evidence="4" id="KW-0497">Mitogen</keyword>
<feature type="chain" id="PRO_5008363184" description="Platelet-derived growth factor subunit B" evidence="12">
    <location>
        <begin position="23"/>
        <end position="515"/>
    </location>
</feature>
<evidence type="ECO:0000256" key="4">
    <source>
        <dbReference type="ARBA" id="ARBA00023246"/>
    </source>
</evidence>
<feature type="signal peptide" evidence="12">
    <location>
        <begin position="1"/>
        <end position="22"/>
    </location>
</feature>
<evidence type="ECO:0000256" key="6">
    <source>
        <dbReference type="ARBA" id="ARBA00032481"/>
    </source>
</evidence>
<dbReference type="Pfam" id="PF00341">
    <property type="entry name" value="PDGF"/>
    <property type="match status" value="1"/>
</dbReference>
<reference evidence="14" key="1">
    <citation type="submission" date="2016-05" db="EMBL/GenBank/DDBJ databases">
        <authorList>
            <person name="Lavstsen T."/>
            <person name="Jespersen J.S."/>
        </authorList>
    </citation>
    <scope>NUCLEOTIDE SEQUENCE</scope>
    <source>
        <tissue evidence="14">Brain</tissue>
    </source>
</reference>
<evidence type="ECO:0000256" key="12">
    <source>
        <dbReference type="SAM" id="SignalP"/>
    </source>
</evidence>
<dbReference type="GO" id="GO:0051781">
    <property type="term" value="P:positive regulation of cell division"/>
    <property type="evidence" value="ECO:0007669"/>
    <property type="project" value="UniProtKB-KW"/>
</dbReference>
<feature type="region of interest" description="Disordered" evidence="11">
    <location>
        <begin position="279"/>
        <end position="300"/>
    </location>
</feature>
<feature type="compositionally biased region" description="Basic residues" evidence="11">
    <location>
        <begin position="493"/>
        <end position="506"/>
    </location>
</feature>
<evidence type="ECO:0000256" key="10">
    <source>
        <dbReference type="RuleBase" id="RU003818"/>
    </source>
</evidence>
<evidence type="ECO:0000256" key="2">
    <source>
        <dbReference type="ARBA" id="ARBA00018117"/>
    </source>
</evidence>
<dbReference type="SUPFAM" id="SSF57501">
    <property type="entry name" value="Cystine-knot cytokines"/>
    <property type="match status" value="1"/>
</dbReference>
<feature type="region of interest" description="Disordered" evidence="11">
    <location>
        <begin position="437"/>
        <end position="515"/>
    </location>
</feature>
<sequence>MSSWVQLLLLALLAACLRCGACEEDALPAALVELVRNNPISSIEDLQLLLLSDSVDEEDGTSAASEGHRLPRSLHAQPAQQALCKVRTEVVEVTRAMLDRSNANFLLWPPCVEVQRCSGCCNTKSLQCVPVVTHTRYLQVMKIEYVNKRPTYAKAVVSVVDHVECRCQPAPRLPAFKKKSSRRQHGQPHRNQTLGQGPAQGQVKVQSKDELHQLDELKHTQRAHLEDLLEQYWNPRGDTFPPPGEGYSLVGEESSRHEEGVLFAPHWDHNFTKLLRQTEDQTEKREKDGGVSDDKTLPSVGRVGVEVKRKLGEQGGMLLLNSTEGNTRTKDTQTQSPLGQEDKSQTSKSHSNGLSKEISENPQEEILIERASSRFRPTKEPNPDPREQVRRRENETPEVERMLQNEEEKLEAERKELLLLHMRLDQEKEILRQKMKQEEEERLKDEEADSPHHGRHQHHVHTSTQIPETTRSAATTRQLSTSTDRRLPARPNQTRRRMRKNRKRISKAAMRAMLM</sequence>
<organism evidence="14">
    <name type="scientific">Iconisemion striatum</name>
    <dbReference type="NCBI Taxonomy" id="60296"/>
    <lineage>
        <taxon>Eukaryota</taxon>
        <taxon>Metazoa</taxon>
        <taxon>Chordata</taxon>
        <taxon>Craniata</taxon>
        <taxon>Vertebrata</taxon>
        <taxon>Euteleostomi</taxon>
        <taxon>Actinopterygii</taxon>
        <taxon>Neopterygii</taxon>
        <taxon>Teleostei</taxon>
        <taxon>Neoteleostei</taxon>
        <taxon>Acanthomorphata</taxon>
        <taxon>Ovalentaria</taxon>
        <taxon>Atherinomorphae</taxon>
        <taxon>Cyprinodontiformes</taxon>
        <taxon>Nothobranchiidae</taxon>
        <taxon>Iconisemion</taxon>
    </lineage>
</organism>
<evidence type="ECO:0000256" key="8">
    <source>
        <dbReference type="ARBA" id="ARBA00046258"/>
    </source>
</evidence>
<feature type="compositionally biased region" description="Polar residues" evidence="11">
    <location>
        <begin position="462"/>
        <end position="482"/>
    </location>
</feature>
<dbReference type="SMART" id="SM00141">
    <property type="entry name" value="PDGF"/>
    <property type="match status" value="1"/>
</dbReference>
<evidence type="ECO:0000256" key="5">
    <source>
        <dbReference type="ARBA" id="ARBA00031888"/>
    </source>
</evidence>
<dbReference type="GO" id="GO:0005161">
    <property type="term" value="F:platelet-derived growth factor receptor binding"/>
    <property type="evidence" value="ECO:0007669"/>
    <property type="project" value="TreeGrafter"/>
</dbReference>
<dbReference type="GO" id="GO:0070374">
    <property type="term" value="P:positive regulation of ERK1 and ERK2 cascade"/>
    <property type="evidence" value="ECO:0007669"/>
    <property type="project" value="TreeGrafter"/>
</dbReference>
<dbReference type="PROSITE" id="PS00249">
    <property type="entry name" value="PDGF_1"/>
    <property type="match status" value="1"/>
</dbReference>
<gene>
    <name evidence="14" type="primary">PDGFB</name>
</gene>
<dbReference type="InterPro" id="IPR000072">
    <property type="entry name" value="PDGF/VEGF_dom"/>
</dbReference>
<keyword evidence="3 10" id="KW-0339">Growth factor</keyword>
<feature type="compositionally biased region" description="Basic and acidic residues" evidence="11">
    <location>
        <begin position="367"/>
        <end position="406"/>
    </location>
</feature>
<evidence type="ECO:0000313" key="14">
    <source>
        <dbReference type="EMBL" id="SBP17877.1"/>
    </source>
</evidence>
<dbReference type="EMBL" id="HADW01016477">
    <property type="protein sequence ID" value="SBP17877.1"/>
    <property type="molecule type" value="Transcribed_RNA"/>
</dbReference>
<dbReference type="GO" id="GO:0005615">
    <property type="term" value="C:extracellular space"/>
    <property type="evidence" value="ECO:0007669"/>
    <property type="project" value="TreeGrafter"/>
</dbReference>
<proteinExistence type="inferred from homology"/>
<dbReference type="Gene3D" id="2.10.90.10">
    <property type="entry name" value="Cystine-knot cytokines"/>
    <property type="match status" value="1"/>
</dbReference>
<comment type="function">
    <text evidence="8">Growth factor that plays an essential role in the regulation of embryonic development, cell proliferation, cell migration, survival and chemotaxis. Potent mitogen for cells of mesenchymal origin. Required for normal proliferation and recruitment of pericytes and vascular smooth muscle cells in the central nervous system, skin, lung, heart and placenta. Required for normal blood vessel development, and for normal development of kidney glomeruli. Plays an important role in wound healing. Signaling is modulated by the formation of heterodimers with PDGFA.</text>
</comment>
<dbReference type="GO" id="GO:0008284">
    <property type="term" value="P:positive regulation of cell population proliferation"/>
    <property type="evidence" value="ECO:0007669"/>
    <property type="project" value="TreeGrafter"/>
</dbReference>
<reference evidence="14" key="2">
    <citation type="submission" date="2016-06" db="EMBL/GenBank/DDBJ databases">
        <title>The genome of a short-lived fish provides insights into sex chromosome evolution and the genetic control of aging.</title>
        <authorList>
            <person name="Reichwald K."/>
            <person name="Felder M."/>
            <person name="Petzold A."/>
            <person name="Koch P."/>
            <person name="Groth M."/>
            <person name="Platzer M."/>
        </authorList>
    </citation>
    <scope>NUCLEOTIDE SEQUENCE</scope>
    <source>
        <tissue evidence="14">Brain</tissue>
    </source>
</reference>
<feature type="domain" description="Platelet-derived growth factor (PDGF) family profile" evidence="13">
    <location>
        <begin position="69"/>
        <end position="172"/>
    </location>
</feature>